<gene>
    <name evidence="1" type="ORF">LDC_0969</name>
</gene>
<dbReference type="AlphaFoldDB" id="D9PHG9"/>
<comment type="caution">
    <text evidence="1">The sequence shown here is derived from an EMBL/GenBank/DDBJ whole genome shotgun (WGS) entry which is preliminary data.</text>
</comment>
<evidence type="ECO:0000313" key="1">
    <source>
        <dbReference type="EMBL" id="EFK97004.1"/>
    </source>
</evidence>
<sequence>AAGRRIKGAYRVEVARAEIVKSAQGYLAHEALRVKYNCNAISSHIRSVGPGGLKDRYNPGLGFEIGFKSRGIMAVCQNYPDLLISEILIYKLTGRPSMFGDVIYDIDNSTEILLHCGIPINPWGDDRIVPYNIRPHAESPVRDKPDEPGASTGITAEWPVSEPVTFWELHSLNKTLRLHTGTIVDGHSVYSGGEDIYNIMCTAKVIARCDIKKIRDQYMPSLYGIHSIATLGDHRQMLKDIAILLGFKADESDK</sequence>
<dbReference type="GO" id="GO:0016853">
    <property type="term" value="F:isomerase activity"/>
    <property type="evidence" value="ECO:0007669"/>
    <property type="project" value="UniProtKB-KW"/>
</dbReference>
<reference evidence="1" key="1">
    <citation type="submission" date="2010-07" db="EMBL/GenBank/DDBJ databases">
        <authorList>
            <consortium name="CONSOLIDER consortium CSD2007-00005"/>
            <person name="Guazzaroni M.-E."/>
            <person name="Richter M."/>
            <person name="Garcia-Salamanca A."/>
            <person name="Yarza P."/>
            <person name="Ferrer M."/>
        </authorList>
    </citation>
    <scope>NUCLEOTIDE SEQUENCE</scope>
</reference>
<keyword evidence="1" id="KW-0413">Isomerase</keyword>
<name>D9PHG9_9ZZZZ</name>
<accession>D9PHG9</accession>
<organism evidence="1">
    <name type="scientific">sediment metagenome</name>
    <dbReference type="NCBI Taxonomy" id="749907"/>
    <lineage>
        <taxon>unclassified sequences</taxon>
        <taxon>metagenomes</taxon>
        <taxon>ecological metagenomes</taxon>
    </lineage>
</organism>
<protein>
    <submittedName>
        <fullName evidence="1">L-fucose isomerase and related protein-like protein</fullName>
    </submittedName>
</protein>
<feature type="non-terminal residue" evidence="1">
    <location>
        <position position="1"/>
    </location>
</feature>
<proteinExistence type="predicted"/>
<reference evidence="1" key="2">
    <citation type="journal article" date="2011" name="Microb. Ecol.">
        <title>Taxonomic and Functional Metagenomic Profiling of the Microbial Community in the Anoxic Sediment of a Sub-saline Shallow Lake (Laguna de Carrizo, Central Spain).</title>
        <authorList>
            <person name="Ferrer M."/>
            <person name="Guazzaroni M.E."/>
            <person name="Richter M."/>
            <person name="Garcia-Salamanca A."/>
            <person name="Yarza P."/>
            <person name="Suarez-Suarez A."/>
            <person name="Solano J."/>
            <person name="Alcaide M."/>
            <person name="van Dillewijn P."/>
            <person name="Molina-Henares M.A."/>
            <person name="Lopez-Cortes N."/>
            <person name="Al-Ramahi Y."/>
            <person name="Guerrero C."/>
            <person name="Acosta A."/>
            <person name="de Eugenio L.I."/>
            <person name="Martinez V."/>
            <person name="Marques S."/>
            <person name="Rojo F."/>
            <person name="Santero E."/>
            <person name="Genilloud O."/>
            <person name="Perez-Perez J."/>
            <person name="Rossello-Mora R."/>
            <person name="Ramos J.L."/>
        </authorList>
    </citation>
    <scope>NUCLEOTIDE SEQUENCE</scope>
</reference>
<dbReference type="EMBL" id="ADZX01000370">
    <property type="protein sequence ID" value="EFK97004.1"/>
    <property type="molecule type" value="Genomic_DNA"/>
</dbReference>